<feature type="compositionally biased region" description="Pro residues" evidence="1">
    <location>
        <begin position="62"/>
        <end position="74"/>
    </location>
</feature>
<name>A0ABR9VMV4_9SYNC</name>
<protein>
    <submittedName>
        <fullName evidence="2">Uncharacterized protein</fullName>
    </submittedName>
</protein>
<evidence type="ECO:0000313" key="2">
    <source>
        <dbReference type="EMBL" id="MBE9252664.1"/>
    </source>
</evidence>
<dbReference type="Proteomes" id="UP000658720">
    <property type="component" value="Unassembled WGS sequence"/>
</dbReference>
<proteinExistence type="predicted"/>
<comment type="caution">
    <text evidence="2">The sequence shown here is derived from an EMBL/GenBank/DDBJ whole genome shotgun (WGS) entry which is preliminary data.</text>
</comment>
<evidence type="ECO:0000256" key="1">
    <source>
        <dbReference type="SAM" id="MobiDB-lite"/>
    </source>
</evidence>
<organism evidence="2 3">
    <name type="scientific">Synechocystis salina LEGE 00031</name>
    <dbReference type="NCBI Taxonomy" id="1828736"/>
    <lineage>
        <taxon>Bacteria</taxon>
        <taxon>Bacillati</taxon>
        <taxon>Cyanobacteriota</taxon>
        <taxon>Cyanophyceae</taxon>
        <taxon>Synechococcales</taxon>
        <taxon>Merismopediaceae</taxon>
        <taxon>Synechocystis</taxon>
    </lineage>
</organism>
<gene>
    <name evidence="2" type="ORF">IQ217_02110</name>
</gene>
<dbReference type="EMBL" id="JADEVV010000004">
    <property type="protein sequence ID" value="MBE9252664.1"/>
    <property type="molecule type" value="Genomic_DNA"/>
</dbReference>
<dbReference type="RefSeq" id="WP_194018735.1">
    <property type="nucleotide sequence ID" value="NZ_JADEVV010000004.1"/>
</dbReference>
<keyword evidence="3" id="KW-1185">Reference proteome</keyword>
<sequence>MSDPHLTYSQPRKPGKSANGGKFLGTLLLFSLLSIGPVQGCAYADQGLSPPGQNSSAIANQPPSPSPLASPSPMLPQAIADKIIADLAQRTGEPTSAFQVQSSENKTWPDSCLGLAQEGQMCAQVMTPGWQVTVQSGEKNWVYRTNQNGRTVLLES</sequence>
<feature type="region of interest" description="Disordered" evidence="1">
    <location>
        <begin position="46"/>
        <end position="74"/>
    </location>
</feature>
<reference evidence="2 3" key="1">
    <citation type="submission" date="2020-10" db="EMBL/GenBank/DDBJ databases">
        <authorList>
            <person name="Castelo-Branco R."/>
            <person name="Eusebio N."/>
            <person name="Adriana R."/>
            <person name="Vieira A."/>
            <person name="Brugerolle De Fraissinette N."/>
            <person name="Rezende De Castro R."/>
            <person name="Schneider M.P."/>
            <person name="Vasconcelos V."/>
            <person name="Leao P.N."/>
        </authorList>
    </citation>
    <scope>NUCLEOTIDE SEQUENCE [LARGE SCALE GENOMIC DNA]</scope>
    <source>
        <strain evidence="2 3">LEGE 00031</strain>
    </source>
</reference>
<accession>A0ABR9VMV4</accession>
<evidence type="ECO:0000313" key="3">
    <source>
        <dbReference type="Proteomes" id="UP000658720"/>
    </source>
</evidence>